<organism evidence="3 4">
    <name type="scientific">Streptosporangium sandarakinum</name>
    <dbReference type="NCBI Taxonomy" id="1260955"/>
    <lineage>
        <taxon>Bacteria</taxon>
        <taxon>Bacillati</taxon>
        <taxon>Actinomycetota</taxon>
        <taxon>Actinomycetes</taxon>
        <taxon>Streptosporangiales</taxon>
        <taxon>Streptosporangiaceae</taxon>
        <taxon>Streptosporangium</taxon>
    </lineage>
</organism>
<evidence type="ECO:0000313" key="4">
    <source>
        <dbReference type="Proteomes" id="UP000576393"/>
    </source>
</evidence>
<dbReference type="NCBIfam" id="NF038083">
    <property type="entry name" value="CU044_5270_fam"/>
    <property type="match status" value="1"/>
</dbReference>
<feature type="compositionally biased region" description="Low complexity" evidence="1">
    <location>
        <begin position="40"/>
        <end position="55"/>
    </location>
</feature>
<evidence type="ECO:0000256" key="2">
    <source>
        <dbReference type="SAM" id="Phobius"/>
    </source>
</evidence>
<evidence type="ECO:0000313" key="3">
    <source>
        <dbReference type="EMBL" id="NYF42971.1"/>
    </source>
</evidence>
<keyword evidence="2" id="KW-1133">Transmembrane helix</keyword>
<dbReference type="RefSeq" id="WP_179825872.1">
    <property type="nucleotide sequence ID" value="NZ_JACCCO010000002.1"/>
</dbReference>
<comment type="caution">
    <text evidence="3">The sequence shown here is derived from an EMBL/GenBank/DDBJ whole genome shotgun (WGS) entry which is preliminary data.</text>
</comment>
<sequence>MNDTEEMVGRLARVRDGELTGQASTAGARTLLASIVAGSGPAGAAAGTGPATAGADPVEAGTGTGAGIGAGAGAGRTAGHEGRRTDAGRRTGRWHRPGTRPRSWTVVGGGLVAAAAAALVVTVAAPGGDPVRLSPGAGTSATAQAGQPDARRILLAAASAAVTGAAKASSDGAYWRVRTVTDLPVVDPTGRYLLRHRVSDETWLARRPGGRSVRVHRDLGTRPATPEDEAAWRTAGSPRTWRYPADTRDMGYVFPKERLRSSPGAPVTTPLSSASKGTGGTLLTKMLTWDELREVPDDAGRLRAYLEERITEELVRGNGGDPDLRMEPVLQKSCVDLIVQLPVTPEVRAAAYEILAALPGMRSEGEVTDPLGRTGQAVGYRSEDGRRDLLFVIEPGSGRPLGGEERYDGRLADGRTVRVGAVTAYQESGWTDEQPPSGE</sequence>
<reference evidence="3 4" key="1">
    <citation type="submission" date="2020-07" db="EMBL/GenBank/DDBJ databases">
        <title>Sequencing the genomes of 1000 actinobacteria strains.</title>
        <authorList>
            <person name="Klenk H.-P."/>
        </authorList>
    </citation>
    <scope>NUCLEOTIDE SEQUENCE [LARGE SCALE GENOMIC DNA]</scope>
    <source>
        <strain evidence="3 4">DSM 45763</strain>
    </source>
</reference>
<feature type="compositionally biased region" description="Basic residues" evidence="1">
    <location>
        <begin position="90"/>
        <end position="99"/>
    </location>
</feature>
<keyword evidence="2" id="KW-0812">Transmembrane</keyword>
<feature type="compositionally biased region" description="Gly residues" evidence="1">
    <location>
        <begin position="62"/>
        <end position="76"/>
    </location>
</feature>
<dbReference type="InterPro" id="IPR047789">
    <property type="entry name" value="CU044_5270-like"/>
</dbReference>
<proteinExistence type="predicted"/>
<dbReference type="EMBL" id="JACCCO010000002">
    <property type="protein sequence ID" value="NYF42971.1"/>
    <property type="molecule type" value="Genomic_DNA"/>
</dbReference>
<dbReference type="Proteomes" id="UP000576393">
    <property type="component" value="Unassembled WGS sequence"/>
</dbReference>
<feature type="region of interest" description="Disordered" evidence="1">
    <location>
        <begin position="258"/>
        <end position="277"/>
    </location>
</feature>
<gene>
    <name evidence="3" type="ORF">HDA43_005172</name>
</gene>
<evidence type="ECO:0000256" key="1">
    <source>
        <dbReference type="SAM" id="MobiDB-lite"/>
    </source>
</evidence>
<feature type="region of interest" description="Disordered" evidence="1">
    <location>
        <begin position="40"/>
        <end position="102"/>
    </location>
</feature>
<protein>
    <recommendedName>
        <fullName evidence="5">CU044_5270 family protein</fullName>
    </recommendedName>
</protein>
<dbReference type="AlphaFoldDB" id="A0A852V946"/>
<evidence type="ECO:0008006" key="5">
    <source>
        <dbReference type="Google" id="ProtNLM"/>
    </source>
</evidence>
<keyword evidence="2" id="KW-0472">Membrane</keyword>
<name>A0A852V946_9ACTN</name>
<feature type="transmembrane region" description="Helical" evidence="2">
    <location>
        <begin position="103"/>
        <end position="125"/>
    </location>
</feature>
<feature type="compositionally biased region" description="Basic and acidic residues" evidence="1">
    <location>
        <begin position="78"/>
        <end position="89"/>
    </location>
</feature>
<keyword evidence="4" id="KW-1185">Reference proteome</keyword>
<accession>A0A852V946</accession>